<evidence type="ECO:0000256" key="1">
    <source>
        <dbReference type="ARBA" id="ARBA00004141"/>
    </source>
</evidence>
<feature type="transmembrane region" description="Helical" evidence="8">
    <location>
        <begin position="37"/>
        <end position="56"/>
    </location>
</feature>
<comment type="caution">
    <text evidence="9">The sequence shown here is derived from an EMBL/GenBank/DDBJ whole genome shotgun (WGS) entry which is preliminary data.</text>
</comment>
<evidence type="ECO:0000313" key="9">
    <source>
        <dbReference type="EMBL" id="MCP9764517.1"/>
    </source>
</evidence>
<name>A0AAE3H4V6_9BACT</name>
<evidence type="ECO:0000256" key="8">
    <source>
        <dbReference type="SAM" id="Phobius"/>
    </source>
</evidence>
<dbReference type="Proteomes" id="UP001204144">
    <property type="component" value="Unassembled WGS sequence"/>
</dbReference>
<dbReference type="Pfam" id="PF00474">
    <property type="entry name" value="SSF"/>
    <property type="match status" value="1"/>
</dbReference>
<proteinExistence type="inferred from homology"/>
<evidence type="ECO:0000256" key="4">
    <source>
        <dbReference type="ARBA" id="ARBA00022692"/>
    </source>
</evidence>
<feature type="transmembrane region" description="Helical" evidence="8">
    <location>
        <begin position="6"/>
        <end position="25"/>
    </location>
</feature>
<protein>
    <submittedName>
        <fullName evidence="9">Sodium:solute symporter</fullName>
    </submittedName>
</protein>
<dbReference type="Gene3D" id="1.20.1730.10">
    <property type="entry name" value="Sodium/glucose cotransporter"/>
    <property type="match status" value="1"/>
</dbReference>
<evidence type="ECO:0000256" key="5">
    <source>
        <dbReference type="ARBA" id="ARBA00022989"/>
    </source>
</evidence>
<dbReference type="PROSITE" id="PS50283">
    <property type="entry name" value="NA_SOLUT_SYMP_3"/>
    <property type="match status" value="1"/>
</dbReference>
<feature type="transmembrane region" description="Helical" evidence="8">
    <location>
        <begin position="388"/>
        <end position="405"/>
    </location>
</feature>
<reference evidence="9 10" key="1">
    <citation type="submission" date="2018-11" db="EMBL/GenBank/DDBJ databases">
        <title>Novel bacteria species description.</title>
        <authorList>
            <person name="Han J.-H."/>
        </authorList>
    </citation>
    <scope>NUCLEOTIDE SEQUENCE [LARGE SCALE GENOMIC DNA]</scope>
    <source>
        <strain evidence="9 10">KCTC23259</strain>
    </source>
</reference>
<dbReference type="GO" id="GO:0022857">
    <property type="term" value="F:transmembrane transporter activity"/>
    <property type="evidence" value="ECO:0007669"/>
    <property type="project" value="InterPro"/>
</dbReference>
<comment type="subcellular location">
    <subcellularLocation>
        <location evidence="1">Membrane</location>
        <topology evidence="1">Multi-pass membrane protein</topology>
    </subcellularLocation>
</comment>
<feature type="transmembrane region" description="Helical" evidence="8">
    <location>
        <begin position="76"/>
        <end position="94"/>
    </location>
</feature>
<evidence type="ECO:0000256" key="7">
    <source>
        <dbReference type="RuleBase" id="RU362091"/>
    </source>
</evidence>
<accession>A0AAE3H4V6</accession>
<feature type="transmembrane region" description="Helical" evidence="8">
    <location>
        <begin position="358"/>
        <end position="376"/>
    </location>
</feature>
<feature type="transmembrane region" description="Helical" evidence="8">
    <location>
        <begin position="146"/>
        <end position="165"/>
    </location>
</feature>
<sequence length="457" mass="50139">MLLIFIGIYLFITILIGWYSSKFVKNSQDYVLAGRKMPTFVVASGLFATWFGSETVMGASSEFLSHGLIGVIEDPFGASLCLLLIGLFFARPLYKLKLYTFSDYFGLRFGKKVEVISAFFMIPSYFSWIAAQLIALAIILQAISGLPFVLGVLLCASIVLFYTFIGGMWSISITDTIQTMIIIGGLIYLSYFFYTQSGGLDVLKSNIPKDFFRIIPKENNTNSWLLYFSAWITIGWGSIPQQDVFQRVLSAKSENSAVKGSVISAFMYLTVAFLPLSVVLFGSISHPELLKADNQMFIPQLVLAHSNLFVQILFFGALISAILSTCSAAILAPATVVAENIIKPYFGHSLKDQDLLKIMRYSTIVITIIAVSMTFVKTNIYELVGEASALSLVALFVPLAAGLYWKNANKLGAILSMIFGTISWLIALNIDLGVPPAVFGFMTSLLAMVLGSLLSKA</sequence>
<dbReference type="GO" id="GO:0005886">
    <property type="term" value="C:plasma membrane"/>
    <property type="evidence" value="ECO:0007669"/>
    <property type="project" value="TreeGrafter"/>
</dbReference>
<evidence type="ECO:0000256" key="2">
    <source>
        <dbReference type="ARBA" id="ARBA00006434"/>
    </source>
</evidence>
<dbReference type="InterPro" id="IPR001734">
    <property type="entry name" value="Na/solute_symporter"/>
</dbReference>
<feature type="transmembrane region" description="Helical" evidence="8">
    <location>
        <begin position="412"/>
        <end position="430"/>
    </location>
</feature>
<feature type="transmembrane region" description="Helical" evidence="8">
    <location>
        <begin position="115"/>
        <end position="140"/>
    </location>
</feature>
<dbReference type="InterPro" id="IPR050277">
    <property type="entry name" value="Sodium:Solute_Symporter"/>
</dbReference>
<feature type="transmembrane region" description="Helical" evidence="8">
    <location>
        <begin position="436"/>
        <end position="454"/>
    </location>
</feature>
<keyword evidence="5 8" id="KW-1133">Transmembrane helix</keyword>
<gene>
    <name evidence="9" type="ORF">EGI31_16375</name>
</gene>
<comment type="similarity">
    <text evidence="2 7">Belongs to the sodium:solute symporter (SSF) (TC 2.A.21) family.</text>
</comment>
<dbReference type="InterPro" id="IPR038377">
    <property type="entry name" value="Na/Glc_symporter_sf"/>
</dbReference>
<keyword evidence="6 8" id="KW-0472">Membrane</keyword>
<evidence type="ECO:0000256" key="6">
    <source>
        <dbReference type="ARBA" id="ARBA00023136"/>
    </source>
</evidence>
<dbReference type="AlphaFoldDB" id="A0AAE3H4V6"/>
<dbReference type="PANTHER" id="PTHR48086:SF7">
    <property type="entry name" value="SODIUM-SOLUTE SYMPORTER-RELATED"/>
    <property type="match status" value="1"/>
</dbReference>
<feature type="transmembrane region" description="Helical" evidence="8">
    <location>
        <begin position="262"/>
        <end position="284"/>
    </location>
</feature>
<keyword evidence="10" id="KW-1185">Reference proteome</keyword>
<dbReference type="EMBL" id="RJUF01000174">
    <property type="protein sequence ID" value="MCP9764517.1"/>
    <property type="molecule type" value="Genomic_DNA"/>
</dbReference>
<keyword evidence="4 8" id="KW-0812">Transmembrane</keyword>
<evidence type="ECO:0000313" key="10">
    <source>
        <dbReference type="Proteomes" id="UP001204144"/>
    </source>
</evidence>
<dbReference type="RefSeq" id="WP_255038209.1">
    <property type="nucleotide sequence ID" value="NZ_RJUF01000174.1"/>
</dbReference>
<feature type="transmembrane region" description="Helical" evidence="8">
    <location>
        <begin position="308"/>
        <end position="337"/>
    </location>
</feature>
<dbReference type="PANTHER" id="PTHR48086">
    <property type="entry name" value="SODIUM/PROLINE SYMPORTER-RELATED"/>
    <property type="match status" value="1"/>
</dbReference>
<organism evidence="9 10">
    <name type="scientific">Lacihabitans soyangensis</name>
    <dbReference type="NCBI Taxonomy" id="869394"/>
    <lineage>
        <taxon>Bacteria</taxon>
        <taxon>Pseudomonadati</taxon>
        <taxon>Bacteroidota</taxon>
        <taxon>Cytophagia</taxon>
        <taxon>Cytophagales</taxon>
        <taxon>Leadbetterellaceae</taxon>
        <taxon>Lacihabitans</taxon>
    </lineage>
</organism>
<evidence type="ECO:0000256" key="3">
    <source>
        <dbReference type="ARBA" id="ARBA00022448"/>
    </source>
</evidence>
<keyword evidence="3" id="KW-0813">Transport</keyword>
<feature type="transmembrane region" description="Helical" evidence="8">
    <location>
        <begin position="177"/>
        <end position="194"/>
    </location>
</feature>
<dbReference type="CDD" id="cd11474">
    <property type="entry name" value="SLC5sbd_CHT"/>
    <property type="match status" value="1"/>
</dbReference>